<dbReference type="AlphaFoldDB" id="A0AAE5A8J5"/>
<evidence type="ECO:0000259" key="4">
    <source>
        <dbReference type="Pfam" id="PF17853"/>
    </source>
</evidence>
<evidence type="ECO:0000256" key="1">
    <source>
        <dbReference type="ARBA" id="ARBA00006754"/>
    </source>
</evidence>
<dbReference type="EMBL" id="JAWLUP010000077">
    <property type="protein sequence ID" value="MDV7267248.1"/>
    <property type="molecule type" value="Genomic_DNA"/>
</dbReference>
<dbReference type="Gene3D" id="1.10.10.2840">
    <property type="entry name" value="PucR C-terminal helix-turn-helix domain"/>
    <property type="match status" value="1"/>
</dbReference>
<evidence type="ECO:0000313" key="5">
    <source>
        <dbReference type="EMBL" id="MDV7267248.1"/>
    </source>
</evidence>
<reference evidence="5" key="1">
    <citation type="submission" date="2023-10" db="EMBL/GenBank/DDBJ databases">
        <title>Development of a sustainable strategy for remediation of hydrocarbon-contaminated territories based on the waste exchange concept.</title>
        <authorList>
            <person name="Krivoruchko A."/>
        </authorList>
    </citation>
    <scope>NUCLEOTIDE SEQUENCE</scope>
    <source>
        <strain evidence="5">IEGM 68</strain>
    </source>
</reference>
<dbReference type="InterPro" id="IPR041522">
    <property type="entry name" value="CdaR_GGDEF"/>
</dbReference>
<dbReference type="Pfam" id="PF14361">
    <property type="entry name" value="RsbRD_N"/>
    <property type="match status" value="1"/>
</dbReference>
<feature type="domain" description="PucR C-terminal helix-turn-helix" evidence="2">
    <location>
        <begin position="368"/>
        <end position="422"/>
    </location>
</feature>
<dbReference type="InterPro" id="IPR025751">
    <property type="entry name" value="RsbRD_N_dom"/>
</dbReference>
<feature type="domain" description="RsbT co-antagonist protein RsbRD N-terminal" evidence="3">
    <location>
        <begin position="41"/>
        <end position="181"/>
    </location>
</feature>
<protein>
    <submittedName>
        <fullName evidence="5">Helix-turn-helix domain-containing protein</fullName>
    </submittedName>
</protein>
<name>A0AAE5A8J5_9NOCA</name>
<evidence type="ECO:0000259" key="3">
    <source>
        <dbReference type="Pfam" id="PF14361"/>
    </source>
</evidence>
<dbReference type="Proteomes" id="UP001185863">
    <property type="component" value="Unassembled WGS sequence"/>
</dbReference>
<evidence type="ECO:0000313" key="6">
    <source>
        <dbReference type="Proteomes" id="UP001185863"/>
    </source>
</evidence>
<feature type="domain" description="CdaR GGDEF-like" evidence="4">
    <location>
        <begin position="205"/>
        <end position="312"/>
    </location>
</feature>
<dbReference type="Pfam" id="PF17853">
    <property type="entry name" value="GGDEF_2"/>
    <property type="match status" value="1"/>
</dbReference>
<gene>
    <name evidence="5" type="ORF">R4315_22220</name>
</gene>
<dbReference type="RefSeq" id="WP_317744787.1">
    <property type="nucleotide sequence ID" value="NZ_JAWLUP010000077.1"/>
</dbReference>
<dbReference type="PANTHER" id="PTHR33744:SF1">
    <property type="entry name" value="DNA-BINDING TRANSCRIPTIONAL ACTIVATOR ADER"/>
    <property type="match status" value="1"/>
</dbReference>
<dbReference type="InterPro" id="IPR042070">
    <property type="entry name" value="PucR_C-HTH_sf"/>
</dbReference>
<accession>A0AAE5A8J5</accession>
<dbReference type="InterPro" id="IPR025736">
    <property type="entry name" value="PucR_C-HTH_dom"/>
</dbReference>
<comment type="caution">
    <text evidence="5">The sequence shown here is derived from an EMBL/GenBank/DDBJ whole genome shotgun (WGS) entry which is preliminary data.</text>
</comment>
<evidence type="ECO:0000259" key="2">
    <source>
        <dbReference type="Pfam" id="PF13556"/>
    </source>
</evidence>
<comment type="similarity">
    <text evidence="1">Belongs to the CdaR family.</text>
</comment>
<sequence>MTTQPEPEGTTGPLGRQVPDSRIIALVSEAASRMDARQPWIARGMSDLIAREVKYLDADDQILELMHASTDANVKTVIHVLINNIPIEHLQPTTAAVEYAVRLAQRDIPSNSLVRAYHVGKDDFIEQIFPDVQSLDCTSEDKFKVLHHMSMVAGYYVDWISQYVFDVYEQERLRWISARGNVHASFVHEMLNSKSSDGLGFEAETGYRLEPFHVGVVIWTVSSKSVPDELRLLQQVVRKMATAANCVAPPLTTAVDRGTAWAWLPFAARPSSGQMAELCRVVAESGGCRVSLGLPARGIVGFRRTHSQAQASRSVAAVPGKSASPVVSFGDDGVAVTSLLARDIESTRLWIAEVLGRLAVDDDRSATLRETLRVFYLTGENYTGTAELMNLHRNTVKYRVEKALEERDSSVTSNRVDIAVALNVCHFLGSTVLVRKPRR</sequence>
<proteinExistence type="inferred from homology"/>
<dbReference type="Pfam" id="PF13556">
    <property type="entry name" value="HTH_30"/>
    <property type="match status" value="1"/>
</dbReference>
<organism evidence="5 6">
    <name type="scientific">Rhodococcus oxybenzonivorans</name>
    <dbReference type="NCBI Taxonomy" id="1990687"/>
    <lineage>
        <taxon>Bacteria</taxon>
        <taxon>Bacillati</taxon>
        <taxon>Actinomycetota</taxon>
        <taxon>Actinomycetes</taxon>
        <taxon>Mycobacteriales</taxon>
        <taxon>Nocardiaceae</taxon>
        <taxon>Rhodococcus</taxon>
    </lineage>
</organism>
<dbReference type="InterPro" id="IPR051448">
    <property type="entry name" value="CdaR-like_regulators"/>
</dbReference>
<dbReference type="PANTHER" id="PTHR33744">
    <property type="entry name" value="CARBOHYDRATE DIACID REGULATOR"/>
    <property type="match status" value="1"/>
</dbReference>